<dbReference type="InterPro" id="IPR029063">
    <property type="entry name" value="SAM-dependent_MTases_sf"/>
</dbReference>
<dbReference type="EMBL" id="JANBTW010000018">
    <property type="protein sequence ID" value="KAJ2678754.1"/>
    <property type="molecule type" value="Genomic_DNA"/>
</dbReference>
<comment type="caution">
    <text evidence="2">The sequence shown here is derived from an EMBL/GenBank/DDBJ whole genome shotgun (WGS) entry which is preliminary data.</text>
</comment>
<reference evidence="2" key="1">
    <citation type="submission" date="2022-07" db="EMBL/GenBank/DDBJ databases">
        <title>Phylogenomic reconstructions and comparative analyses of Kickxellomycotina fungi.</title>
        <authorList>
            <person name="Reynolds N.K."/>
            <person name="Stajich J.E."/>
            <person name="Barry K."/>
            <person name="Grigoriev I.V."/>
            <person name="Crous P."/>
            <person name="Smith M.E."/>
        </authorList>
    </citation>
    <scope>NUCLEOTIDE SEQUENCE</scope>
    <source>
        <strain evidence="2">NRRL 3115</strain>
    </source>
</reference>
<evidence type="ECO:0000313" key="3">
    <source>
        <dbReference type="Proteomes" id="UP001151518"/>
    </source>
</evidence>
<dbReference type="Gene3D" id="3.40.50.150">
    <property type="entry name" value="Vaccinia Virus protein VP39"/>
    <property type="match status" value="1"/>
</dbReference>
<name>A0A9W8G4F2_9FUNG</name>
<evidence type="ECO:0000313" key="2">
    <source>
        <dbReference type="EMBL" id="KAJ2678754.1"/>
    </source>
</evidence>
<evidence type="ECO:0000259" key="1">
    <source>
        <dbReference type="Pfam" id="PF13679"/>
    </source>
</evidence>
<dbReference type="AlphaFoldDB" id="A0A9W8G4F2"/>
<feature type="domain" description="Methyltransferase" evidence="1">
    <location>
        <begin position="123"/>
        <end position="285"/>
    </location>
</feature>
<dbReference type="InterPro" id="IPR025714">
    <property type="entry name" value="Methyltranfer_dom"/>
</dbReference>
<organism evidence="2 3">
    <name type="scientific">Coemansia spiralis</name>
    <dbReference type="NCBI Taxonomy" id="417178"/>
    <lineage>
        <taxon>Eukaryota</taxon>
        <taxon>Fungi</taxon>
        <taxon>Fungi incertae sedis</taxon>
        <taxon>Zoopagomycota</taxon>
        <taxon>Kickxellomycotina</taxon>
        <taxon>Kickxellomycetes</taxon>
        <taxon>Kickxellales</taxon>
        <taxon>Kickxellaceae</taxon>
        <taxon>Coemansia</taxon>
    </lineage>
</organism>
<sequence length="499" mass="55180">MVRDKGIRLPEGFDSIEQYTEELKNAYDRYAYLLVTNIMNFFVTEQWKNLPKEWRWYFDSPLFDVSSLIAMAAHGRVPDGAPETLKSYVNAMFRLRIPRETTLAIDEKQKKTVALFMHGMSEKKRDEVLMLSKLVDQVACETGSKMVVDVGAGQGYLSRVLAFSASLGKSRVLAVDFSETQKRGAEVLQKSMVKMLKSKRAKADGYAWDESQNARLTHQVLKVDMGGSDELVAAAQNIRKDKHEHWMLCGLHACGDLSSAILKAFAESDAAAVVLVPCCYNLITELGVNLETHCSAIPGFPMSQAFRGVKLGTHALKAACQAPMRWENDAACVHSSFERNYFRALLHYLMVSHGQLSADDRGPAIGSVTRNGLQAAMAREHRQLEDSGLSDNDEGKRFAVYTLAALEKIKHPWRPSVAQCIECQRGMQHGLSQVAAAWTLMSLAGPVIESMLVVDRALYLGEHCGAAGTVQAFALFDAVASPRNMVLVAQRAGLVQSDR</sequence>
<dbReference type="PANTHER" id="PTHR12496">
    <property type="entry name" value="CGI-41 METHYLTRANSFERASE"/>
    <property type="match status" value="1"/>
</dbReference>
<accession>A0A9W8G4F2</accession>
<dbReference type="Proteomes" id="UP001151518">
    <property type="component" value="Unassembled WGS sequence"/>
</dbReference>
<dbReference type="PANTHER" id="PTHR12496:SF0">
    <property type="entry name" value="METHYLTRANSFERASE DOMAIN-CONTAINING PROTEIN"/>
    <property type="match status" value="1"/>
</dbReference>
<protein>
    <recommendedName>
        <fullName evidence="1">Methyltransferase domain-containing protein</fullName>
    </recommendedName>
</protein>
<dbReference type="SUPFAM" id="SSF53335">
    <property type="entry name" value="S-adenosyl-L-methionine-dependent methyltransferases"/>
    <property type="match status" value="1"/>
</dbReference>
<dbReference type="OrthoDB" id="10258156at2759"/>
<gene>
    <name evidence="2" type="ORF">GGI25_002139</name>
</gene>
<dbReference type="InterPro" id="IPR052220">
    <property type="entry name" value="METTL25"/>
</dbReference>
<proteinExistence type="predicted"/>
<dbReference type="Pfam" id="PF13679">
    <property type="entry name" value="Methyltransf_32"/>
    <property type="match status" value="1"/>
</dbReference>